<sequence>MHAVDSVILQLKKDFYSQIRALQSPNLPQVTSTLAVLTDEEIQELEAVWIELAVWKRSQTH</sequence>
<dbReference type="KEGG" id="vag:N646_1003"/>
<protein>
    <recommendedName>
        <fullName evidence="3">3-demethylubiquinone-9 3-methyltransferase</fullName>
    </recommendedName>
</protein>
<evidence type="ECO:0008006" key="3">
    <source>
        <dbReference type="Google" id="ProtNLM"/>
    </source>
</evidence>
<accession>A0A2I3C6K7</accession>
<evidence type="ECO:0000313" key="1">
    <source>
        <dbReference type="EMBL" id="AGV16836.1"/>
    </source>
</evidence>
<evidence type="ECO:0000313" key="2">
    <source>
        <dbReference type="Proteomes" id="UP000016714"/>
    </source>
</evidence>
<dbReference type="AlphaFoldDB" id="A0A2I3C6K7"/>
<name>A0A2I3C6K7_VIBAX</name>
<reference evidence="1 2" key="1">
    <citation type="journal article" date="2015" name="Genome Announc.">
        <title>Complete genome sequence of Vibrio alginolyticus ATCC 17749.</title>
        <authorList>
            <person name="Liu X.F."/>
            <person name="Cao Y."/>
            <person name="Zhang H.L."/>
            <person name="Chen Y.J."/>
            <person name="Hu C.J."/>
        </authorList>
    </citation>
    <scope>NUCLEOTIDE SEQUENCE [LARGE SCALE GENOMIC DNA]</scope>
    <source>
        <strain evidence="2">ATCC 17749 / DSM 2171 / NBRC 15630 / NCIMB 1903 / NCTC 12160 / XII-53</strain>
    </source>
</reference>
<gene>
    <name evidence="1" type="ORF">N646_1003</name>
</gene>
<proteinExistence type="predicted"/>
<dbReference type="HOGENOM" id="CLU_209298_0_0_6"/>
<dbReference type="Proteomes" id="UP000016714">
    <property type="component" value="Chromosome 1"/>
</dbReference>
<organism evidence="1 2">
    <name type="scientific">Vibrio alginolyticus (strain ATCC 17749 / DSM 2171 / NBRC 15630 / NCIMB 1903 / NCTC 12160 / XII-53)</name>
    <dbReference type="NCBI Taxonomy" id="1219076"/>
    <lineage>
        <taxon>Bacteria</taxon>
        <taxon>Pseudomonadati</taxon>
        <taxon>Pseudomonadota</taxon>
        <taxon>Gammaproteobacteria</taxon>
        <taxon>Vibrionales</taxon>
        <taxon>Vibrionaceae</taxon>
        <taxon>Vibrio</taxon>
    </lineage>
</organism>
<dbReference type="EMBL" id="CP006718">
    <property type="protein sequence ID" value="AGV16836.1"/>
    <property type="molecule type" value="Genomic_DNA"/>
</dbReference>